<sequence length="117" mass="13197">MNLRDPKHRMSVTFPGKPVTRCVSPHDIETYLESKGYQSALSVERGWPRDIPYAWLPPRWPHPQTPPIHIQPRVVVGARLCSQPLDKVIEAIAHNEGRTPGAVLREIAVHAQLDKGE</sequence>
<dbReference type="OrthoDB" id="5513286at2"/>
<evidence type="ECO:0000313" key="1">
    <source>
        <dbReference type="EMBL" id="AUX43669.1"/>
    </source>
</evidence>
<organism evidence="1 2">
    <name type="scientific">Sorangium cellulosum</name>
    <name type="common">Polyangium cellulosum</name>
    <dbReference type="NCBI Taxonomy" id="56"/>
    <lineage>
        <taxon>Bacteria</taxon>
        <taxon>Pseudomonadati</taxon>
        <taxon>Myxococcota</taxon>
        <taxon>Polyangia</taxon>
        <taxon>Polyangiales</taxon>
        <taxon>Polyangiaceae</taxon>
        <taxon>Sorangium</taxon>
    </lineage>
</organism>
<name>A0A2L0EWN8_SORCE</name>
<dbReference type="AlphaFoldDB" id="A0A2L0EWN8"/>
<proteinExistence type="predicted"/>
<protein>
    <submittedName>
        <fullName evidence="1">Uncharacterized protein</fullName>
    </submittedName>
</protein>
<evidence type="ECO:0000313" key="2">
    <source>
        <dbReference type="Proteomes" id="UP000238348"/>
    </source>
</evidence>
<reference evidence="1 2" key="1">
    <citation type="submission" date="2015-09" db="EMBL/GenBank/DDBJ databases">
        <title>Sorangium comparison.</title>
        <authorList>
            <person name="Zaburannyi N."/>
            <person name="Bunk B."/>
            <person name="Overmann J."/>
            <person name="Mueller R."/>
        </authorList>
    </citation>
    <scope>NUCLEOTIDE SEQUENCE [LARGE SCALE GENOMIC DNA]</scope>
    <source>
        <strain evidence="1 2">So ce26</strain>
    </source>
</reference>
<dbReference type="Proteomes" id="UP000238348">
    <property type="component" value="Chromosome"/>
</dbReference>
<dbReference type="EMBL" id="CP012673">
    <property type="protein sequence ID" value="AUX43669.1"/>
    <property type="molecule type" value="Genomic_DNA"/>
</dbReference>
<accession>A0A2L0EWN8</accession>
<dbReference type="RefSeq" id="WP_159397287.1">
    <property type="nucleotide sequence ID" value="NZ_CP012673.1"/>
</dbReference>
<gene>
    <name evidence="1" type="ORF">SOCE26_051210</name>
</gene>